<evidence type="ECO:0000256" key="3">
    <source>
        <dbReference type="ARBA" id="ARBA00022598"/>
    </source>
</evidence>
<evidence type="ECO:0000256" key="9">
    <source>
        <dbReference type="PROSITE-ProRule" id="PRU00520"/>
    </source>
</evidence>
<feature type="domain" description="YrdC-like" evidence="11">
    <location>
        <begin position="212"/>
        <end position="397"/>
    </location>
</feature>
<evidence type="ECO:0000256" key="6">
    <source>
        <dbReference type="ARBA" id="ARBA00022833"/>
    </source>
</evidence>
<dbReference type="InterPro" id="IPR006070">
    <property type="entry name" value="Sua5-like_dom"/>
</dbReference>
<dbReference type="GO" id="GO:0016743">
    <property type="term" value="F:carboxyl- or carbamoyltransferase activity"/>
    <property type="evidence" value="ECO:0007669"/>
    <property type="project" value="UniProtKB-UniRule"/>
</dbReference>
<organism evidence="12 13">
    <name type="scientific">Gimesia maris</name>
    <dbReference type="NCBI Taxonomy" id="122"/>
    <lineage>
        <taxon>Bacteria</taxon>
        <taxon>Pseudomonadati</taxon>
        <taxon>Planctomycetota</taxon>
        <taxon>Planctomycetia</taxon>
        <taxon>Planctomycetales</taxon>
        <taxon>Planctomycetaceae</taxon>
        <taxon>Gimesia</taxon>
    </lineage>
</organism>
<evidence type="ECO:0000256" key="4">
    <source>
        <dbReference type="ARBA" id="ARBA00022723"/>
    </source>
</evidence>
<dbReference type="InterPro" id="IPR051060">
    <property type="entry name" value="Carbamoyltrans_HypF-like"/>
</dbReference>
<evidence type="ECO:0000256" key="8">
    <source>
        <dbReference type="PIRNR" id="PIRNR006256"/>
    </source>
</evidence>
<dbReference type="InterPro" id="IPR055128">
    <property type="entry name" value="HypF_C_2"/>
</dbReference>
<protein>
    <recommendedName>
        <fullName evidence="8">Carbamoyltransferase</fullName>
        <ecNumber evidence="8">6.2.-.-</ecNumber>
    </recommendedName>
</protein>
<dbReference type="EMBL" id="DQAY01000162">
    <property type="protein sequence ID" value="HCO26523.1"/>
    <property type="molecule type" value="Genomic_DNA"/>
</dbReference>
<dbReference type="AlphaFoldDB" id="A0A3D3RCH7"/>
<keyword evidence="5" id="KW-0863">Zinc-finger</keyword>
<dbReference type="GO" id="GO:0051604">
    <property type="term" value="P:protein maturation"/>
    <property type="evidence" value="ECO:0007669"/>
    <property type="project" value="TreeGrafter"/>
</dbReference>
<dbReference type="InterPro" id="IPR004421">
    <property type="entry name" value="Carbamoyltransferase_HypF"/>
</dbReference>
<reference evidence="12 13" key="1">
    <citation type="journal article" date="2018" name="Nat. Biotechnol.">
        <title>A standardized bacterial taxonomy based on genome phylogeny substantially revises the tree of life.</title>
        <authorList>
            <person name="Parks D.H."/>
            <person name="Chuvochina M."/>
            <person name="Waite D.W."/>
            <person name="Rinke C."/>
            <person name="Skarshewski A."/>
            <person name="Chaumeil P.A."/>
            <person name="Hugenholtz P."/>
        </authorList>
    </citation>
    <scope>NUCLEOTIDE SEQUENCE [LARGE SCALE GENOMIC DNA]</scope>
    <source>
        <strain evidence="12">UBA9375</strain>
    </source>
</reference>
<dbReference type="PROSITE" id="PS51160">
    <property type="entry name" value="ACYLPHOSPHATASE_3"/>
    <property type="match status" value="1"/>
</dbReference>
<dbReference type="Pfam" id="PF22521">
    <property type="entry name" value="HypF_C_2"/>
    <property type="match status" value="1"/>
</dbReference>
<comment type="catalytic activity">
    <reaction evidence="9">
        <text>an acyl phosphate + H2O = a carboxylate + phosphate + H(+)</text>
        <dbReference type="Rhea" id="RHEA:14965"/>
        <dbReference type="ChEBI" id="CHEBI:15377"/>
        <dbReference type="ChEBI" id="CHEBI:15378"/>
        <dbReference type="ChEBI" id="CHEBI:29067"/>
        <dbReference type="ChEBI" id="CHEBI:43474"/>
        <dbReference type="ChEBI" id="CHEBI:59918"/>
        <dbReference type="EC" id="3.6.1.7"/>
    </reaction>
</comment>
<proteinExistence type="inferred from homology"/>
<dbReference type="NCBIfam" id="TIGR00143">
    <property type="entry name" value="hypF"/>
    <property type="match status" value="1"/>
</dbReference>
<dbReference type="GO" id="GO:0016874">
    <property type="term" value="F:ligase activity"/>
    <property type="evidence" value="ECO:0007669"/>
    <property type="project" value="UniProtKB-UniRule"/>
</dbReference>
<keyword evidence="4" id="KW-0479">Metal-binding</keyword>
<dbReference type="GO" id="GO:0003725">
    <property type="term" value="F:double-stranded RNA binding"/>
    <property type="evidence" value="ECO:0007669"/>
    <property type="project" value="InterPro"/>
</dbReference>
<comment type="similarity">
    <text evidence="2 8">Belongs to the carbamoyltransferase HypF family.</text>
</comment>
<feature type="active site" evidence="9">
    <location>
        <position position="30"/>
    </location>
</feature>
<gene>
    <name evidence="12" type="primary">hypF</name>
    <name evidence="12" type="ORF">DIT97_27225</name>
</gene>
<comment type="pathway">
    <text evidence="1">Protein modification; [NiFe] hydrogenase maturation.</text>
</comment>
<dbReference type="InterPro" id="IPR017945">
    <property type="entry name" value="DHBP_synth_RibB-like_a/b_dom"/>
</dbReference>
<dbReference type="UniPathway" id="UPA00335"/>
<dbReference type="InterPro" id="IPR011125">
    <property type="entry name" value="Znf_HypF"/>
</dbReference>
<evidence type="ECO:0000256" key="7">
    <source>
        <dbReference type="ARBA" id="ARBA00048220"/>
    </source>
</evidence>
<dbReference type="Proteomes" id="UP000263642">
    <property type="component" value="Unassembled WGS sequence"/>
</dbReference>
<keyword evidence="6" id="KW-0862">Zinc</keyword>
<feature type="domain" description="Acylphosphatase-like" evidence="10">
    <location>
        <begin position="15"/>
        <end position="101"/>
    </location>
</feature>
<dbReference type="Gene3D" id="3.30.420.40">
    <property type="match status" value="1"/>
</dbReference>
<feature type="active site" evidence="9">
    <location>
        <position position="48"/>
    </location>
</feature>
<comment type="catalytic activity">
    <reaction evidence="7">
        <text>C-terminal L-cysteinyl-[HypE protein] + carbamoyl phosphate + ATP + H2O = C-terminal S-carboxamide-L-cysteinyl-[HypE protein] + AMP + phosphate + diphosphate + H(+)</text>
        <dbReference type="Rhea" id="RHEA:55636"/>
        <dbReference type="Rhea" id="RHEA-COMP:14247"/>
        <dbReference type="Rhea" id="RHEA-COMP:14392"/>
        <dbReference type="ChEBI" id="CHEBI:15377"/>
        <dbReference type="ChEBI" id="CHEBI:15378"/>
        <dbReference type="ChEBI" id="CHEBI:30616"/>
        <dbReference type="ChEBI" id="CHEBI:33019"/>
        <dbReference type="ChEBI" id="CHEBI:43474"/>
        <dbReference type="ChEBI" id="CHEBI:58228"/>
        <dbReference type="ChEBI" id="CHEBI:76913"/>
        <dbReference type="ChEBI" id="CHEBI:139126"/>
        <dbReference type="ChEBI" id="CHEBI:456215"/>
    </reaction>
</comment>
<dbReference type="Gene3D" id="3.30.420.360">
    <property type="match status" value="1"/>
</dbReference>
<dbReference type="Pfam" id="PF17788">
    <property type="entry name" value="HypF_C"/>
    <property type="match status" value="1"/>
</dbReference>
<dbReference type="PANTHER" id="PTHR42959">
    <property type="entry name" value="CARBAMOYLTRANSFERASE"/>
    <property type="match status" value="1"/>
</dbReference>
<evidence type="ECO:0000256" key="5">
    <source>
        <dbReference type="ARBA" id="ARBA00022771"/>
    </source>
</evidence>
<evidence type="ECO:0000313" key="12">
    <source>
        <dbReference type="EMBL" id="HCO26523.1"/>
    </source>
</evidence>
<dbReference type="PANTHER" id="PTHR42959:SF1">
    <property type="entry name" value="CARBAMOYLTRANSFERASE HYPF"/>
    <property type="match status" value="1"/>
</dbReference>
<dbReference type="Gene3D" id="3.30.110.120">
    <property type="match status" value="1"/>
</dbReference>
<accession>A0A3D3RCH7</accession>
<dbReference type="Gene3D" id="3.90.870.50">
    <property type="match status" value="1"/>
</dbReference>
<evidence type="ECO:0000256" key="1">
    <source>
        <dbReference type="ARBA" id="ARBA00004711"/>
    </source>
</evidence>
<dbReference type="Pfam" id="PF00708">
    <property type="entry name" value="Acylphosphatase"/>
    <property type="match status" value="1"/>
</dbReference>
<dbReference type="SUPFAM" id="SSF54975">
    <property type="entry name" value="Acylphosphatase/BLUF domain-like"/>
    <property type="match status" value="1"/>
</dbReference>
<dbReference type="Pfam" id="PF01300">
    <property type="entry name" value="Sua5_yciO_yrdC"/>
    <property type="match status" value="1"/>
</dbReference>
<dbReference type="EC" id="6.2.-.-" evidence="8"/>
<dbReference type="InterPro" id="IPR001792">
    <property type="entry name" value="Acylphosphatase-like_dom"/>
</dbReference>
<evidence type="ECO:0000256" key="2">
    <source>
        <dbReference type="ARBA" id="ARBA00008097"/>
    </source>
</evidence>
<dbReference type="GO" id="GO:0003998">
    <property type="term" value="F:acylphosphatase activity"/>
    <property type="evidence" value="ECO:0007669"/>
    <property type="project" value="UniProtKB-EC"/>
</dbReference>
<comment type="caution">
    <text evidence="12">The sequence shown here is derived from an EMBL/GenBank/DDBJ whole genome shotgun (WGS) entry which is preliminary data.</text>
</comment>
<evidence type="ECO:0000259" key="10">
    <source>
        <dbReference type="PROSITE" id="PS51160"/>
    </source>
</evidence>
<dbReference type="Pfam" id="PF07503">
    <property type="entry name" value="zf-HYPF"/>
    <property type="match status" value="2"/>
</dbReference>
<dbReference type="GO" id="GO:0008270">
    <property type="term" value="F:zinc ion binding"/>
    <property type="evidence" value="ECO:0007669"/>
    <property type="project" value="UniProtKB-KW"/>
</dbReference>
<keyword evidence="3" id="KW-0436">Ligase</keyword>
<evidence type="ECO:0000259" key="11">
    <source>
        <dbReference type="PROSITE" id="PS51163"/>
    </source>
</evidence>
<keyword evidence="12" id="KW-0808">Transferase</keyword>
<dbReference type="PROSITE" id="PS51163">
    <property type="entry name" value="YRDC"/>
    <property type="match status" value="1"/>
</dbReference>
<keyword evidence="9" id="KW-0378">Hydrolase</keyword>
<dbReference type="SUPFAM" id="SSF55821">
    <property type="entry name" value="YrdC/RibB"/>
    <property type="match status" value="1"/>
</dbReference>
<sequence>MNPRAMTESTEHKVAIQITLSGRVQGIGLRPAVARRACELRLAGSICNTTAGIELLIEGPEKVVQEFVRDLEAYLPDETVIDQKSSEVIKPRGGTRFDIIEKQTSGPLAARIPPDIAVCPDCLAEVADPADQRFGYAFTSCTSCGPRYSLLRSMPYERGQTGMSKYVLCSHCQREYDSPVDCRFHAQTIACPQCGPRVWCTSTTGEINDSDAEAIQSAARALQQGAIVGLKGLGGYQLLVDATSEAAVQMLREKKQRQGKPLAVMVTDLTAALKLAVMNDAEAETLASPAAPIVLLQARENSPIAGNVNPGLNTVGVMLPTTPLHWLLLEQCDFPLVVTSANREGEPLFYQDRSHSEKINALADCWLEHDRPIEHPIDDSVVRWMAGRLVTIRLARGLAPLSLDLEHPQPAIALGGHQKAAVALNNGAQSVLAPHIGDLESLAACERYEEQLESLQQLYAVSQADYICDEHPDYFTSNRASQPGSRVERVQHHHAHIVAGMLEQGWLDRQVLGVAFDGTGRGDDQTIWGGEFLLSTAAQYTRVGHLKPFLLPGGEAAVREPYRVAVSLMTETLGSEAALNTGIKTELVRPVLQIIKSKRLSPRTSSVGRLFDGVAALVLGVTHSEYEGQAAMLLEASCDLAEAGSYEMPLSQGAPIQLDWRPCIAAILRDRKAGVSTGVMAMRFHRGLARGTARLCRQFMPLSVVLGGGVFQNRCLVELLAEELRQNDQPLGLPGRIPPNDGGLAAGQLAVAIVRSKQKGAAPCV</sequence>
<dbReference type="PIRSF" id="PIRSF006256">
    <property type="entry name" value="CMPcnvr_hdrg_mat"/>
    <property type="match status" value="1"/>
</dbReference>
<evidence type="ECO:0000313" key="13">
    <source>
        <dbReference type="Proteomes" id="UP000263642"/>
    </source>
</evidence>
<dbReference type="InterPro" id="IPR041440">
    <property type="entry name" value="HypF_C"/>
</dbReference>
<dbReference type="InterPro" id="IPR036046">
    <property type="entry name" value="Acylphosphatase-like_dom_sf"/>
</dbReference>
<name>A0A3D3RCH7_9PLAN</name>